<keyword evidence="2" id="KW-0675">Receptor</keyword>
<dbReference type="EMBL" id="BLXT01000184">
    <property type="protein sequence ID" value="GFN74969.1"/>
    <property type="molecule type" value="Genomic_DNA"/>
</dbReference>
<dbReference type="Gene3D" id="1.10.533.10">
    <property type="entry name" value="Death Domain, Fas"/>
    <property type="match status" value="1"/>
</dbReference>
<feature type="domain" description="Death" evidence="1">
    <location>
        <begin position="23"/>
        <end position="99"/>
    </location>
</feature>
<keyword evidence="2" id="KW-0418">Kinase</keyword>
<protein>
    <submittedName>
        <fullName evidence="2">Interleukin-1 receptor-associated kinase 1</fullName>
    </submittedName>
</protein>
<gene>
    <name evidence="2" type="ORF">PoB_000147500</name>
</gene>
<dbReference type="AlphaFoldDB" id="A0AAV3XWI1"/>
<dbReference type="InterPro" id="IPR000488">
    <property type="entry name" value="Death_dom"/>
</dbReference>
<sequence>MASCKPDIANTSLCDIDFSVTNALMRAMDFDEGWEELASKVGYNTQQVLRLRDFRYRPNGSPTNILLWELGCEGYKVLDLYEKLKAIRRKREMEILEEYGKLFSFPHEFCIDMKKCHTVNQ</sequence>
<dbReference type="Pfam" id="PF00531">
    <property type="entry name" value="Death"/>
    <property type="match status" value="1"/>
</dbReference>
<dbReference type="Proteomes" id="UP000735302">
    <property type="component" value="Unassembled WGS sequence"/>
</dbReference>
<keyword evidence="3" id="KW-1185">Reference proteome</keyword>
<evidence type="ECO:0000313" key="2">
    <source>
        <dbReference type="EMBL" id="GFN74969.1"/>
    </source>
</evidence>
<evidence type="ECO:0000313" key="3">
    <source>
        <dbReference type="Proteomes" id="UP000735302"/>
    </source>
</evidence>
<name>A0AAV3XWI1_9GAST</name>
<proteinExistence type="predicted"/>
<dbReference type="GO" id="GO:0007165">
    <property type="term" value="P:signal transduction"/>
    <property type="evidence" value="ECO:0007669"/>
    <property type="project" value="InterPro"/>
</dbReference>
<reference evidence="2 3" key="1">
    <citation type="journal article" date="2021" name="Elife">
        <title>Chloroplast acquisition without the gene transfer in kleptoplastic sea slugs, Plakobranchus ocellatus.</title>
        <authorList>
            <person name="Maeda T."/>
            <person name="Takahashi S."/>
            <person name="Yoshida T."/>
            <person name="Shimamura S."/>
            <person name="Takaki Y."/>
            <person name="Nagai Y."/>
            <person name="Toyoda A."/>
            <person name="Suzuki Y."/>
            <person name="Arimoto A."/>
            <person name="Ishii H."/>
            <person name="Satoh N."/>
            <person name="Nishiyama T."/>
            <person name="Hasebe M."/>
            <person name="Maruyama T."/>
            <person name="Minagawa J."/>
            <person name="Obokata J."/>
            <person name="Shigenobu S."/>
        </authorList>
    </citation>
    <scope>NUCLEOTIDE SEQUENCE [LARGE SCALE GENOMIC DNA]</scope>
</reference>
<dbReference type="SUPFAM" id="SSF47986">
    <property type="entry name" value="DEATH domain"/>
    <property type="match status" value="1"/>
</dbReference>
<comment type="caution">
    <text evidence="2">The sequence shown here is derived from an EMBL/GenBank/DDBJ whole genome shotgun (WGS) entry which is preliminary data.</text>
</comment>
<keyword evidence="2" id="KW-0808">Transferase</keyword>
<evidence type="ECO:0000259" key="1">
    <source>
        <dbReference type="Pfam" id="PF00531"/>
    </source>
</evidence>
<dbReference type="InterPro" id="IPR011029">
    <property type="entry name" value="DEATH-like_dom_sf"/>
</dbReference>
<organism evidence="2 3">
    <name type="scientific">Plakobranchus ocellatus</name>
    <dbReference type="NCBI Taxonomy" id="259542"/>
    <lineage>
        <taxon>Eukaryota</taxon>
        <taxon>Metazoa</taxon>
        <taxon>Spiralia</taxon>
        <taxon>Lophotrochozoa</taxon>
        <taxon>Mollusca</taxon>
        <taxon>Gastropoda</taxon>
        <taxon>Heterobranchia</taxon>
        <taxon>Euthyneura</taxon>
        <taxon>Panpulmonata</taxon>
        <taxon>Sacoglossa</taxon>
        <taxon>Placobranchoidea</taxon>
        <taxon>Plakobranchidae</taxon>
        <taxon>Plakobranchus</taxon>
    </lineage>
</organism>
<accession>A0AAV3XWI1</accession>
<dbReference type="GO" id="GO:0016301">
    <property type="term" value="F:kinase activity"/>
    <property type="evidence" value="ECO:0007669"/>
    <property type="project" value="UniProtKB-KW"/>
</dbReference>